<sequence length="161" mass="17838">MAAQWDWKSGEGLLGVDDPAAVDGAFERGEPHLGTAVIGLAFQCALEEASPRIIRAMRLSDPNERGFAFTAAGTAARLHGRLTPELYEALRAEGPGGFAEHAIRDTLTFVPFRELPPWFKRRKIVTGVDNKLESWWLRSTEPISDAVSALRRRRSRGGRVR</sequence>
<reference evidence="1 2" key="1">
    <citation type="submission" date="2018-05" db="EMBL/GenBank/DDBJ databases">
        <title>Streptomyces venezuelae.</title>
        <authorList>
            <person name="Kim W."/>
            <person name="Lee N."/>
            <person name="Cho B.-K."/>
        </authorList>
    </citation>
    <scope>NUCLEOTIDE SEQUENCE [LARGE SCALE GENOMIC DNA]</scope>
    <source>
        <strain evidence="1 2">ATCC 14584</strain>
    </source>
</reference>
<dbReference type="AlphaFoldDB" id="A0A5P2C7G1"/>
<dbReference type="OrthoDB" id="3398543at2"/>
<protein>
    <submittedName>
        <fullName evidence="1">Uncharacterized protein</fullName>
    </submittedName>
</protein>
<accession>A0A5P2C7G1</accession>
<organism evidence="1 2">
    <name type="scientific">Streptomyces venezuelae</name>
    <dbReference type="NCBI Taxonomy" id="54571"/>
    <lineage>
        <taxon>Bacteria</taxon>
        <taxon>Bacillati</taxon>
        <taxon>Actinomycetota</taxon>
        <taxon>Actinomycetes</taxon>
        <taxon>Kitasatosporales</taxon>
        <taxon>Streptomycetaceae</taxon>
        <taxon>Streptomyces</taxon>
    </lineage>
</organism>
<gene>
    <name evidence="1" type="ORF">DEJ48_39255</name>
</gene>
<evidence type="ECO:0000313" key="2">
    <source>
        <dbReference type="Proteomes" id="UP000322927"/>
    </source>
</evidence>
<name>A0A5P2C7G1_STRVZ</name>
<dbReference type="EMBL" id="CP029192">
    <property type="protein sequence ID" value="QES38634.1"/>
    <property type="molecule type" value="Genomic_DNA"/>
</dbReference>
<dbReference type="RefSeq" id="WP_150220810.1">
    <property type="nucleotide sequence ID" value="NZ_CP029192.1"/>
</dbReference>
<evidence type="ECO:0000313" key="1">
    <source>
        <dbReference type="EMBL" id="QES38634.1"/>
    </source>
</evidence>
<proteinExistence type="predicted"/>
<dbReference type="Proteomes" id="UP000322927">
    <property type="component" value="Chromosome"/>
</dbReference>